<evidence type="ECO:0000313" key="2">
    <source>
        <dbReference type="Proteomes" id="UP001305414"/>
    </source>
</evidence>
<sequence length="105" mass="11803">MISIAVFVEHTAGFLDLWLHCLDRVLTHFCKSVGDCLLELTFLKVRFVKSYGGSRKRPPKSTFCAHYRLIGGGDFENLEEHAAIGPADENSGILLPNIKRYSSIY</sequence>
<dbReference type="Proteomes" id="UP001305414">
    <property type="component" value="Unassembled WGS sequence"/>
</dbReference>
<dbReference type="EMBL" id="JAWHQM010000055">
    <property type="protein sequence ID" value="KAK5635559.1"/>
    <property type="molecule type" value="Genomic_DNA"/>
</dbReference>
<accession>A0AAN7UWC2</accession>
<proteinExistence type="predicted"/>
<name>A0AAN7UWC2_9PEZI</name>
<gene>
    <name evidence="1" type="ORF">RRF57_011271</name>
</gene>
<comment type="caution">
    <text evidence="1">The sequence shown here is derived from an EMBL/GenBank/DDBJ whole genome shotgun (WGS) entry which is preliminary data.</text>
</comment>
<reference evidence="1 2" key="1">
    <citation type="submission" date="2023-10" db="EMBL/GenBank/DDBJ databases">
        <title>Draft genome sequence of Xylaria bambusicola isolate GMP-LS, the root and basal stem rot pathogen of sugarcane in Indonesia.</title>
        <authorList>
            <person name="Selvaraj P."/>
            <person name="Muralishankar V."/>
            <person name="Muruganantham S."/>
            <person name="Sp S."/>
            <person name="Haryani S."/>
            <person name="Lau K.J.X."/>
            <person name="Naqvi N.I."/>
        </authorList>
    </citation>
    <scope>NUCLEOTIDE SEQUENCE [LARGE SCALE GENOMIC DNA]</scope>
    <source>
        <strain evidence="1">GMP-LS</strain>
    </source>
</reference>
<dbReference type="AlphaFoldDB" id="A0AAN7UWC2"/>
<keyword evidence="2" id="KW-1185">Reference proteome</keyword>
<organism evidence="1 2">
    <name type="scientific">Xylaria bambusicola</name>
    <dbReference type="NCBI Taxonomy" id="326684"/>
    <lineage>
        <taxon>Eukaryota</taxon>
        <taxon>Fungi</taxon>
        <taxon>Dikarya</taxon>
        <taxon>Ascomycota</taxon>
        <taxon>Pezizomycotina</taxon>
        <taxon>Sordariomycetes</taxon>
        <taxon>Xylariomycetidae</taxon>
        <taxon>Xylariales</taxon>
        <taxon>Xylariaceae</taxon>
        <taxon>Xylaria</taxon>
    </lineage>
</organism>
<protein>
    <submittedName>
        <fullName evidence="1">Uncharacterized protein</fullName>
    </submittedName>
</protein>
<evidence type="ECO:0000313" key="1">
    <source>
        <dbReference type="EMBL" id="KAK5635559.1"/>
    </source>
</evidence>